<dbReference type="CDD" id="cd06561">
    <property type="entry name" value="AlkD_like"/>
    <property type="match status" value="1"/>
</dbReference>
<dbReference type="Gene3D" id="1.25.10.90">
    <property type="match status" value="1"/>
</dbReference>
<comment type="caution">
    <text evidence="1">The sequence shown here is derived from an EMBL/GenBank/DDBJ whole genome shotgun (WGS) entry which is preliminary data.</text>
</comment>
<accession>A0ABV7RSQ3</accession>
<reference evidence="2" key="1">
    <citation type="journal article" date="2019" name="Int. J. Syst. Evol. Microbiol.">
        <title>The Global Catalogue of Microorganisms (GCM) 10K type strain sequencing project: providing services to taxonomists for standard genome sequencing and annotation.</title>
        <authorList>
            <consortium name="The Broad Institute Genomics Platform"/>
            <consortium name="The Broad Institute Genome Sequencing Center for Infectious Disease"/>
            <person name="Wu L."/>
            <person name="Ma J."/>
        </authorList>
    </citation>
    <scope>NUCLEOTIDE SEQUENCE [LARGE SCALE GENOMIC DNA]</scope>
    <source>
        <strain evidence="2">KCTC 42875</strain>
    </source>
</reference>
<dbReference type="EMBL" id="JBHRXK010000005">
    <property type="protein sequence ID" value="MFC3551692.1"/>
    <property type="molecule type" value="Genomic_DNA"/>
</dbReference>
<dbReference type="SUPFAM" id="SSF48371">
    <property type="entry name" value="ARM repeat"/>
    <property type="match status" value="1"/>
</dbReference>
<dbReference type="PANTHER" id="PTHR41291:SF1">
    <property type="entry name" value="DNA ALKYLATION REPAIR PROTEIN"/>
    <property type="match status" value="1"/>
</dbReference>
<evidence type="ECO:0000313" key="2">
    <source>
        <dbReference type="Proteomes" id="UP001595740"/>
    </source>
</evidence>
<organism evidence="1 2">
    <name type="scientific">Lysobacter cavernae</name>
    <dbReference type="NCBI Taxonomy" id="1685901"/>
    <lineage>
        <taxon>Bacteria</taxon>
        <taxon>Pseudomonadati</taxon>
        <taxon>Pseudomonadota</taxon>
        <taxon>Gammaproteobacteria</taxon>
        <taxon>Lysobacterales</taxon>
        <taxon>Lysobacteraceae</taxon>
        <taxon>Lysobacter</taxon>
    </lineage>
</organism>
<dbReference type="InterPro" id="IPR014825">
    <property type="entry name" value="DNA_alkylation"/>
</dbReference>
<dbReference type="Pfam" id="PF08713">
    <property type="entry name" value="DNA_alkylation"/>
    <property type="match status" value="1"/>
</dbReference>
<evidence type="ECO:0000313" key="1">
    <source>
        <dbReference type="EMBL" id="MFC3551692.1"/>
    </source>
</evidence>
<dbReference type="RefSeq" id="WP_386759464.1">
    <property type="nucleotide sequence ID" value="NZ_JBHRXK010000005.1"/>
</dbReference>
<dbReference type="Proteomes" id="UP001595740">
    <property type="component" value="Unassembled WGS sequence"/>
</dbReference>
<name>A0ABV7RSQ3_9GAMM</name>
<protein>
    <submittedName>
        <fullName evidence="1">DNA alkylation repair protein</fullName>
    </submittedName>
</protein>
<keyword evidence="2" id="KW-1185">Reference proteome</keyword>
<dbReference type="PANTHER" id="PTHR41291">
    <property type="entry name" value="DNA ALKYLATION REPAIR PROTEIN"/>
    <property type="match status" value="1"/>
</dbReference>
<proteinExistence type="predicted"/>
<gene>
    <name evidence="1" type="ORF">ACFOLC_11800</name>
</gene>
<sequence>MATKPRQRTTATATRGERPVAVLLQEALDDLKRHASQATRDGMARYAIPADKALGVSMANIQAIAKRLGRNHELAAALWATDVYEARMMTAYVDEPARITAAQMERWCRDFDNWALCDTLSFALFDRTPHAWRKVEQWAGRREEFVKRTAFALLWGLALHDKQAGDEPFLRSLLLVEQAASDDRNFVKKAVSMALRAIGRRNPALHAAAGVVAQRLAQSDSTAARWIGKDALRDLAKHAPRGDAKGLSRS</sequence>
<dbReference type="InterPro" id="IPR016024">
    <property type="entry name" value="ARM-type_fold"/>
</dbReference>